<evidence type="ECO:0000313" key="2">
    <source>
        <dbReference type="Proteomes" id="UP000308430"/>
    </source>
</evidence>
<dbReference type="Pfam" id="PF14070">
    <property type="entry name" value="YjfB_motility"/>
    <property type="match status" value="1"/>
</dbReference>
<comment type="caution">
    <text evidence="1">The sequence shown here is derived from an EMBL/GenBank/DDBJ whole genome shotgun (WGS) entry which is preliminary data.</text>
</comment>
<sequence>MDVSSIASLSTDLAQARVGDAVGLTVLKKALDIQEQHALQLIAALPQVPSNPPHLGQNIDVRA</sequence>
<name>A0A4S4B1R9_9RHOO</name>
<dbReference type="RefSeq" id="WP_136347384.1">
    <property type="nucleotide sequence ID" value="NZ_SSOC01000002.1"/>
</dbReference>
<dbReference type="Proteomes" id="UP000308430">
    <property type="component" value="Unassembled WGS sequence"/>
</dbReference>
<evidence type="ECO:0000313" key="1">
    <source>
        <dbReference type="EMBL" id="THF66443.1"/>
    </source>
</evidence>
<reference evidence="1 2" key="1">
    <citation type="submission" date="2019-04" db="EMBL/GenBank/DDBJ databases">
        <title>Azoarcus nasutitermitis sp. nov. isolated from termite nest.</title>
        <authorList>
            <person name="Lin S.-Y."/>
            <person name="Hameed A."/>
            <person name="Hsu Y.-H."/>
            <person name="Young C.-C."/>
        </authorList>
    </citation>
    <scope>NUCLEOTIDE SEQUENCE [LARGE SCALE GENOMIC DNA]</scope>
    <source>
        <strain evidence="1 2">CC-YHH838</strain>
    </source>
</reference>
<accession>A0A4S4B1R9</accession>
<dbReference type="AlphaFoldDB" id="A0A4S4B1R9"/>
<protein>
    <submittedName>
        <fullName evidence="1">Putative motility protein</fullName>
    </submittedName>
</protein>
<gene>
    <name evidence="1" type="ORF">E6C76_06275</name>
</gene>
<dbReference type="OrthoDB" id="8527899at2"/>
<dbReference type="InterPro" id="IPR025906">
    <property type="entry name" value="YjfB_motility"/>
</dbReference>
<keyword evidence="2" id="KW-1185">Reference proteome</keyword>
<organism evidence="1 2">
    <name type="scientific">Pseudothauera nasutitermitis</name>
    <dbReference type="NCBI Taxonomy" id="2565930"/>
    <lineage>
        <taxon>Bacteria</taxon>
        <taxon>Pseudomonadati</taxon>
        <taxon>Pseudomonadota</taxon>
        <taxon>Betaproteobacteria</taxon>
        <taxon>Rhodocyclales</taxon>
        <taxon>Zoogloeaceae</taxon>
        <taxon>Pseudothauera</taxon>
    </lineage>
</organism>
<proteinExistence type="predicted"/>
<dbReference type="EMBL" id="SSOC01000002">
    <property type="protein sequence ID" value="THF66443.1"/>
    <property type="molecule type" value="Genomic_DNA"/>
</dbReference>